<evidence type="ECO:0000313" key="3">
    <source>
        <dbReference type="EMBL" id="TMQ60597.1"/>
    </source>
</evidence>
<feature type="region of interest" description="Disordered" evidence="1">
    <location>
        <begin position="183"/>
        <end position="208"/>
    </location>
</feature>
<organism evidence="3 4">
    <name type="scientific">Eiseniibacteriota bacterium</name>
    <dbReference type="NCBI Taxonomy" id="2212470"/>
    <lineage>
        <taxon>Bacteria</taxon>
        <taxon>Candidatus Eiseniibacteriota</taxon>
    </lineage>
</organism>
<name>A0A538TAJ5_UNCEI</name>
<sequence>MGETGEASRSAWAYRRALDDVSGRAKRSRRGSRGPAYRARAASARREGLFVRLWRIALALRALRWVIVVEWQRRWLGFGDLVAGVESRRLGARSAIAASTARSAVRRVSHLLPLRRSCLRESLASVGLLRSLGHPARLAIGVKAPGDSLDAHAWVEVDGKAVGDGTRDYRVLARSPAFPFGAASGASNLSNAPDAESRLPTPVRTDSV</sequence>
<evidence type="ECO:0000256" key="1">
    <source>
        <dbReference type="SAM" id="MobiDB-lite"/>
    </source>
</evidence>
<dbReference type="AlphaFoldDB" id="A0A538TAJ5"/>
<dbReference type="InterPro" id="IPR032708">
    <property type="entry name" value="McjB_C"/>
</dbReference>
<proteinExistence type="predicted"/>
<gene>
    <name evidence="3" type="ORF">E6K76_00970</name>
</gene>
<accession>A0A538TAJ5</accession>
<evidence type="ECO:0000259" key="2">
    <source>
        <dbReference type="Pfam" id="PF13471"/>
    </source>
</evidence>
<protein>
    <submittedName>
        <fullName evidence="3">Lasso peptide biosynthesis B2 protein</fullName>
    </submittedName>
</protein>
<dbReference type="InterPro" id="IPR053521">
    <property type="entry name" value="McjB-like"/>
</dbReference>
<dbReference type="Proteomes" id="UP000316852">
    <property type="component" value="Unassembled WGS sequence"/>
</dbReference>
<dbReference type="NCBIfam" id="NF033537">
    <property type="entry name" value="lasso_biosyn_B2"/>
    <property type="match status" value="1"/>
</dbReference>
<dbReference type="EMBL" id="VBOW01000013">
    <property type="protein sequence ID" value="TMQ60597.1"/>
    <property type="molecule type" value="Genomic_DNA"/>
</dbReference>
<evidence type="ECO:0000313" key="4">
    <source>
        <dbReference type="Proteomes" id="UP000316852"/>
    </source>
</evidence>
<feature type="domain" description="Microcin J25-processing protein McjB C-terminal" evidence="2">
    <location>
        <begin position="66"/>
        <end position="172"/>
    </location>
</feature>
<reference evidence="3 4" key="1">
    <citation type="journal article" date="2019" name="Nat. Microbiol.">
        <title>Mediterranean grassland soil C-N compound turnover is dependent on rainfall and depth, and is mediated by genomically divergent microorganisms.</title>
        <authorList>
            <person name="Diamond S."/>
            <person name="Andeer P.F."/>
            <person name="Li Z."/>
            <person name="Crits-Christoph A."/>
            <person name="Burstein D."/>
            <person name="Anantharaman K."/>
            <person name="Lane K.R."/>
            <person name="Thomas B.C."/>
            <person name="Pan C."/>
            <person name="Northen T.R."/>
            <person name="Banfield J.F."/>
        </authorList>
    </citation>
    <scope>NUCLEOTIDE SEQUENCE [LARGE SCALE GENOMIC DNA]</scope>
    <source>
        <strain evidence="3">WS_6</strain>
    </source>
</reference>
<dbReference type="Pfam" id="PF13471">
    <property type="entry name" value="Transglut_core3"/>
    <property type="match status" value="1"/>
</dbReference>
<comment type="caution">
    <text evidence="3">The sequence shown here is derived from an EMBL/GenBank/DDBJ whole genome shotgun (WGS) entry which is preliminary data.</text>
</comment>
<feature type="compositionally biased region" description="Low complexity" evidence="1">
    <location>
        <begin position="183"/>
        <end position="192"/>
    </location>
</feature>